<evidence type="ECO:0008006" key="5">
    <source>
        <dbReference type="Google" id="ProtNLM"/>
    </source>
</evidence>
<organism evidence="4">
    <name type="scientific">marine sediment metagenome</name>
    <dbReference type="NCBI Taxonomy" id="412755"/>
    <lineage>
        <taxon>unclassified sequences</taxon>
        <taxon>metagenomes</taxon>
        <taxon>ecological metagenomes</taxon>
    </lineage>
</organism>
<dbReference type="AlphaFoldDB" id="X1GTE1"/>
<dbReference type="InterPro" id="IPR018389">
    <property type="entry name" value="DctP_fam"/>
</dbReference>
<keyword evidence="3" id="KW-0732">Signal</keyword>
<dbReference type="InterPro" id="IPR038404">
    <property type="entry name" value="TRAP_DctP_sf"/>
</dbReference>
<evidence type="ECO:0000256" key="1">
    <source>
        <dbReference type="ARBA" id="ARBA00009023"/>
    </source>
</evidence>
<sequence length="157" mass="18004">EAQLLEAMGAATVYFPGEEMYEALILGTIDVATYGEEAVRDMKLGEIMKYLIRPPFMDHHGGVLLVNIDTWHTLPDDIQDIVTEESVRYHYGNLEDYQKITLYNNTVGAEEWGYEIINWSSEEVEKMIAMILPAVWEPFSLQSPRCAEGIRLMEELK</sequence>
<feature type="non-terminal residue" evidence="4">
    <location>
        <position position="1"/>
    </location>
</feature>
<dbReference type="PANTHER" id="PTHR33376">
    <property type="match status" value="1"/>
</dbReference>
<evidence type="ECO:0000256" key="3">
    <source>
        <dbReference type="ARBA" id="ARBA00022729"/>
    </source>
</evidence>
<accession>X1GTE1</accession>
<comment type="caution">
    <text evidence="4">The sequence shown here is derived from an EMBL/GenBank/DDBJ whole genome shotgun (WGS) entry which is preliminary data.</text>
</comment>
<proteinExistence type="inferred from homology"/>
<gene>
    <name evidence="4" type="ORF">S03H2_27401</name>
</gene>
<dbReference type="Pfam" id="PF03480">
    <property type="entry name" value="DctP"/>
    <property type="match status" value="1"/>
</dbReference>
<keyword evidence="2" id="KW-0813">Transport</keyword>
<protein>
    <recommendedName>
        <fullName evidence="5">SsuA/THI5-like domain-containing protein</fullName>
    </recommendedName>
</protein>
<dbReference type="PANTHER" id="PTHR33376:SF7">
    <property type="entry name" value="C4-DICARBOXYLATE-BINDING PROTEIN DCTB"/>
    <property type="match status" value="1"/>
</dbReference>
<dbReference type="GO" id="GO:0055085">
    <property type="term" value="P:transmembrane transport"/>
    <property type="evidence" value="ECO:0007669"/>
    <property type="project" value="InterPro"/>
</dbReference>
<evidence type="ECO:0000256" key="2">
    <source>
        <dbReference type="ARBA" id="ARBA00022448"/>
    </source>
</evidence>
<evidence type="ECO:0000313" key="4">
    <source>
        <dbReference type="EMBL" id="GAH61166.1"/>
    </source>
</evidence>
<reference evidence="4" key="1">
    <citation type="journal article" date="2014" name="Front. Microbiol.">
        <title>High frequency of phylogenetically diverse reductive dehalogenase-homologous genes in deep subseafloor sedimentary metagenomes.</title>
        <authorList>
            <person name="Kawai M."/>
            <person name="Futagami T."/>
            <person name="Toyoda A."/>
            <person name="Takaki Y."/>
            <person name="Nishi S."/>
            <person name="Hori S."/>
            <person name="Arai W."/>
            <person name="Tsubouchi T."/>
            <person name="Morono Y."/>
            <person name="Uchiyama I."/>
            <person name="Ito T."/>
            <person name="Fujiyama A."/>
            <person name="Inagaki F."/>
            <person name="Takami H."/>
        </authorList>
    </citation>
    <scope>NUCLEOTIDE SEQUENCE</scope>
    <source>
        <strain evidence="4">Expedition CK06-06</strain>
    </source>
</reference>
<comment type="similarity">
    <text evidence="1">Belongs to the bacterial solute-binding protein 7 family.</text>
</comment>
<dbReference type="Gene3D" id="3.40.190.170">
    <property type="entry name" value="Bacterial extracellular solute-binding protein, family 7"/>
    <property type="match status" value="1"/>
</dbReference>
<name>X1GTE1_9ZZZZ</name>
<dbReference type="EMBL" id="BARU01016490">
    <property type="protein sequence ID" value="GAH61166.1"/>
    <property type="molecule type" value="Genomic_DNA"/>
</dbReference>